<dbReference type="EMBL" id="FXTN01000021">
    <property type="protein sequence ID" value="SMO99241.1"/>
    <property type="molecule type" value="Genomic_DNA"/>
</dbReference>
<dbReference type="Proteomes" id="UP000320300">
    <property type="component" value="Unassembled WGS sequence"/>
</dbReference>
<evidence type="ECO:0000313" key="2">
    <source>
        <dbReference type="Proteomes" id="UP000320300"/>
    </source>
</evidence>
<sequence>MKGLLPVFILCAVCFGCKKDKNPVEQPAAVSGKLYGVPFTAKVIIEKYSSSFRITKYTPDELFEIYISPDADKSCASAEEAFLIRLTVPKKVGRFLLNDTYVLIGDPRDATGQSGALFSSETTIIEVTSITADKVIGKVDIKDQDTNTEFKGNFEASICK</sequence>
<keyword evidence="2" id="KW-1185">Reference proteome</keyword>
<organism evidence="1 2">
    <name type="scientific">Pedobacter westerhofensis</name>
    <dbReference type="NCBI Taxonomy" id="425512"/>
    <lineage>
        <taxon>Bacteria</taxon>
        <taxon>Pseudomonadati</taxon>
        <taxon>Bacteroidota</taxon>
        <taxon>Sphingobacteriia</taxon>
        <taxon>Sphingobacteriales</taxon>
        <taxon>Sphingobacteriaceae</taxon>
        <taxon>Pedobacter</taxon>
    </lineage>
</organism>
<gene>
    <name evidence="1" type="ORF">SAMN06265348_12112</name>
</gene>
<proteinExistence type="predicted"/>
<dbReference type="AlphaFoldDB" id="A0A521FUM0"/>
<dbReference type="RefSeq" id="WP_142531244.1">
    <property type="nucleotide sequence ID" value="NZ_CBCSJO010000020.1"/>
</dbReference>
<protein>
    <submittedName>
        <fullName evidence="1">Uncharacterized protein</fullName>
    </submittedName>
</protein>
<accession>A0A521FUM0</accession>
<evidence type="ECO:0000313" key="1">
    <source>
        <dbReference type="EMBL" id="SMO99241.1"/>
    </source>
</evidence>
<reference evidence="1 2" key="1">
    <citation type="submission" date="2017-05" db="EMBL/GenBank/DDBJ databases">
        <authorList>
            <person name="Varghese N."/>
            <person name="Submissions S."/>
        </authorList>
    </citation>
    <scope>NUCLEOTIDE SEQUENCE [LARGE SCALE GENOMIC DNA]</scope>
    <source>
        <strain evidence="1 2">DSM 19036</strain>
    </source>
</reference>
<dbReference type="OrthoDB" id="762217at2"/>
<name>A0A521FUM0_9SPHI</name>